<dbReference type="Gene3D" id="2.120.10.30">
    <property type="entry name" value="TolB, C-terminal domain"/>
    <property type="match status" value="1"/>
</dbReference>
<evidence type="ECO:0000313" key="2">
    <source>
        <dbReference type="Proteomes" id="UP000781932"/>
    </source>
</evidence>
<reference evidence="1" key="1">
    <citation type="submission" date="2020-03" db="EMBL/GenBank/DDBJ databases">
        <authorList>
            <person name="He L."/>
        </authorList>
    </citation>
    <scope>NUCLEOTIDE SEQUENCE</scope>
    <source>
        <strain evidence="1">CkLH20</strain>
    </source>
</reference>
<dbReference type="Proteomes" id="UP000781932">
    <property type="component" value="Unassembled WGS sequence"/>
</dbReference>
<dbReference type="InterPro" id="IPR011042">
    <property type="entry name" value="6-blade_b-propeller_TolB-like"/>
</dbReference>
<dbReference type="PANTHER" id="PTHR42060">
    <property type="entry name" value="NHL REPEAT-CONTAINING PROTEIN-RELATED"/>
    <property type="match status" value="1"/>
</dbReference>
<dbReference type="GeneID" id="62168427"/>
<dbReference type="PANTHER" id="PTHR42060:SF3">
    <property type="entry name" value="SMP-30_GLUCONOLACTONASE_LRE-LIKE REGION DOMAIN-CONTAINING PROTEIN"/>
    <property type="match status" value="1"/>
</dbReference>
<reference evidence="1" key="2">
    <citation type="submission" date="2020-11" db="EMBL/GenBank/DDBJ databases">
        <title>Whole genome sequencing of Colletotrichum sp.</title>
        <authorList>
            <person name="Li H."/>
        </authorList>
    </citation>
    <scope>NUCLEOTIDE SEQUENCE</scope>
    <source>
        <strain evidence="1">CkLH20</strain>
    </source>
</reference>
<organism evidence="1 2">
    <name type="scientific">Colletotrichum karsti</name>
    <dbReference type="NCBI Taxonomy" id="1095194"/>
    <lineage>
        <taxon>Eukaryota</taxon>
        <taxon>Fungi</taxon>
        <taxon>Dikarya</taxon>
        <taxon>Ascomycota</taxon>
        <taxon>Pezizomycotina</taxon>
        <taxon>Sordariomycetes</taxon>
        <taxon>Hypocreomycetidae</taxon>
        <taxon>Glomerellales</taxon>
        <taxon>Glomerellaceae</taxon>
        <taxon>Colletotrichum</taxon>
        <taxon>Colletotrichum boninense species complex</taxon>
    </lineage>
</organism>
<name>A0A9P6HX03_9PEZI</name>
<comment type="caution">
    <text evidence="1">The sequence shown here is derived from an EMBL/GenBank/DDBJ whole genome shotgun (WGS) entry which is preliminary data.</text>
</comment>
<gene>
    <name evidence="1" type="ORF">CkaCkLH20_12640</name>
</gene>
<evidence type="ECO:0008006" key="3">
    <source>
        <dbReference type="Google" id="ProtNLM"/>
    </source>
</evidence>
<dbReference type="SUPFAM" id="SSF63829">
    <property type="entry name" value="Calcium-dependent phosphotriesterase"/>
    <property type="match status" value="1"/>
</dbReference>
<protein>
    <recommendedName>
        <fullName evidence="3">SMP-30/Gluconolactonase/LRE-like region domain-containing protein</fullName>
    </recommendedName>
</protein>
<dbReference type="RefSeq" id="XP_038739302.1">
    <property type="nucleotide sequence ID" value="XM_038895353.1"/>
</dbReference>
<dbReference type="InterPro" id="IPR052998">
    <property type="entry name" value="Hetero-Diels-Alderase-like"/>
</dbReference>
<evidence type="ECO:0000313" key="1">
    <source>
        <dbReference type="EMBL" id="KAF9869841.1"/>
    </source>
</evidence>
<proteinExistence type="predicted"/>
<sequence length="249" mass="25802">MSPTAKRVSVIATIPNASSLTGIAELEKDIFHVTVANVTGTQPTALGTNAVWRVDLRGLGVAVNGTVTNPAKTSLVAKIPTAGLLNGMTPLGRVLSLDVETKAYETVIEDETTAGRPERLVAVNGIRTHGNDLFYVNQVRNLFFKVPISMSTGRPVGPAEVLANGTVPFADDFALSQDAKRAWIALNSQNVIVEVDVAARTSTVIVNSTTLGEGSSVAVTGGPGSRSLYVTGSTVVGSASVGAVFRLDG</sequence>
<accession>A0A9P6HX03</accession>
<dbReference type="AlphaFoldDB" id="A0A9P6HX03"/>
<dbReference type="OrthoDB" id="5233393at2759"/>
<dbReference type="EMBL" id="JAATWM020000063">
    <property type="protein sequence ID" value="KAF9869841.1"/>
    <property type="molecule type" value="Genomic_DNA"/>
</dbReference>
<keyword evidence="2" id="KW-1185">Reference proteome</keyword>